<feature type="compositionally biased region" description="Low complexity" evidence="11">
    <location>
        <begin position="479"/>
        <end position="489"/>
    </location>
</feature>
<dbReference type="EMBL" id="NHZQ01000251">
    <property type="protein sequence ID" value="PSK45222.1"/>
    <property type="molecule type" value="Genomic_DNA"/>
</dbReference>
<gene>
    <name evidence="14" type="ORF">B9Z65_2362</name>
</gene>
<dbReference type="GO" id="GO:0005789">
    <property type="term" value="C:endoplasmic reticulum membrane"/>
    <property type="evidence" value="ECO:0007669"/>
    <property type="project" value="UniProtKB-SubCell"/>
</dbReference>
<dbReference type="InterPro" id="IPR024298">
    <property type="entry name" value="Sec16_Sec23-bd"/>
</dbReference>
<feature type="compositionally biased region" description="Low complexity" evidence="11">
    <location>
        <begin position="1638"/>
        <end position="1656"/>
    </location>
</feature>
<dbReference type="FunFam" id="1.25.40.1030:FF:000008">
    <property type="entry name" value="Protein transport protein sec16"/>
    <property type="match status" value="1"/>
</dbReference>
<feature type="compositionally biased region" description="Polar residues" evidence="11">
    <location>
        <begin position="490"/>
        <end position="499"/>
    </location>
</feature>
<feature type="compositionally biased region" description="Basic residues" evidence="11">
    <location>
        <begin position="1947"/>
        <end position="1956"/>
    </location>
</feature>
<dbReference type="Gene3D" id="1.25.40.1030">
    <property type="match status" value="1"/>
</dbReference>
<evidence type="ECO:0000256" key="8">
    <source>
        <dbReference type="ARBA" id="ARBA00023136"/>
    </source>
</evidence>
<feature type="region of interest" description="Disordered" evidence="11">
    <location>
        <begin position="1072"/>
        <end position="1091"/>
    </location>
</feature>
<feature type="region of interest" description="Disordered" evidence="11">
    <location>
        <begin position="1479"/>
        <end position="1560"/>
    </location>
</feature>
<feature type="region of interest" description="Disordered" evidence="11">
    <location>
        <begin position="274"/>
        <end position="293"/>
    </location>
</feature>
<dbReference type="GO" id="GO:0006914">
    <property type="term" value="P:autophagy"/>
    <property type="evidence" value="ECO:0007669"/>
    <property type="project" value="UniProtKB-KW"/>
</dbReference>
<feature type="region of interest" description="Disordered" evidence="11">
    <location>
        <begin position="1399"/>
        <end position="1423"/>
    </location>
</feature>
<evidence type="ECO:0000313" key="15">
    <source>
        <dbReference type="Proteomes" id="UP000243723"/>
    </source>
</evidence>
<dbReference type="Pfam" id="PF12932">
    <property type="entry name" value="Sec16"/>
    <property type="match status" value="1"/>
</dbReference>
<dbReference type="Proteomes" id="UP000243723">
    <property type="component" value="Unassembled WGS sequence"/>
</dbReference>
<dbReference type="GO" id="GO:0016192">
    <property type="term" value="P:vesicle-mediated transport"/>
    <property type="evidence" value="ECO:0007669"/>
    <property type="project" value="UniProtKB-KW"/>
</dbReference>
<feature type="compositionally biased region" description="Polar residues" evidence="11">
    <location>
        <begin position="274"/>
        <end position="291"/>
    </location>
</feature>
<feature type="compositionally biased region" description="Polar residues" evidence="11">
    <location>
        <begin position="468"/>
        <end position="478"/>
    </location>
</feature>
<feature type="compositionally biased region" description="Low complexity" evidence="11">
    <location>
        <begin position="594"/>
        <end position="608"/>
    </location>
</feature>
<keyword evidence="4 10" id="KW-0256">Endoplasmic reticulum</keyword>
<evidence type="ECO:0000256" key="6">
    <source>
        <dbReference type="ARBA" id="ARBA00022927"/>
    </source>
</evidence>
<dbReference type="PANTHER" id="PTHR13402">
    <property type="entry name" value="RGPR-RELATED"/>
    <property type="match status" value="1"/>
</dbReference>
<evidence type="ECO:0000256" key="9">
    <source>
        <dbReference type="ARBA" id="ARBA00024687"/>
    </source>
</evidence>
<dbReference type="InterPro" id="IPR024340">
    <property type="entry name" value="Sec16_CCD"/>
</dbReference>
<sequence>MAHRFVQPQYAAEMADQEVHSSSAFPEGSASWNPAFRPHFDASTQQTQVPAEVDLTGEGSSGEPVNQHEDTMVTQDDGDVIEIGPTTSNAAPDESVPPEAATETVYANPAASLSINDMTVGGEEVEPLPTSEPVASPLVNEEHDENQVTPAPTQNLDFAPEQEQEEEQEAQLAIPGIDEPEEVAEVVKDQYQENETHGILENQASQGTPSEHAAPVEEIEPEGAQYEHQGHVTEADLAVDEAPTASLLNEPEMLLESEPLDPLLTEQQSQNPFDEQIHNSSGVPADMTSSHEPIELKGGEWDTLEGGDEFDDILGKQQQSHPDDFFASTTQDTDAPTELRDQNEQVEDAFAAALQGLEGTSDPTEDAFASALQGSGAASDQANTSAPALATETKGEDLEDLWAAAFDDDDLLDTSAVDPSGFFDNDDGGFLDDGDFLADSTVPDAAPIQQISSNASTSKDAYAPPSPAQRQQNQYAPPSNSSYNQYQQSFGPRSGSTPATFLPGVAGQYADMPSGPRRPEAKSSGSFVDKAKAGYSSPYDLPTEIIAPRKRAPAPVSTPVQPAPPPPPRTSSMTGPNVPQTGPPRPPSNASAIMSPTTPSMPPTQQSPRKASNDTSGFFADLPMAPKLKPRQTTYTPAPASGIAPTPGPPQPQRALTQPPVPPPSAPPSQAYGGLRQPERLPLYPEQSMAPPAQTPQAQAPPVATSRYSPAPVNQQVPQASRFSPMPPAPPAQSRYAAAPTPPVSAAQRAQAFIPKTSSPLAYHDGAEHTKQRQASLTSPQMEQDQARLPGHRSRLSGQMDDATTVRSQPERTMTPPQGPPKAMSVQNSPRAASRYAPSTDAPARPMSPPKRSRTQSPLQAKRAASSYAPVADRKTSTMYSSQPIQPTQPQSQLALPSRNQFSSDLNFDIPQDERAADHLERWKGHPIFRWAPSGILVSSFPEQMPFYAAGHAIPVIKCSMGSITIHDTKEAFPLDDRDNRFPGPLQGKGKGKKKDVLTWMTAKIEAMEKDLGETLLDLSTPTIIKQRAEEKVLLWKAVRLFIEHDNIIEGKSGVDEALRRLLVPNDIDLQSPLNQQTDADRQGSATEQQDPNALAEVRKLLFEGQREKAVWFATEKRLWSHAMLIASTMGPELWKQLIHEFVKSQVKGPGDGLRSLAAVYEVFGGNHEESIDELVPPFARAGLSLGGGAGASAANLDGLEKWRETLSLVLSNRSASDGQAIAALGRLLAGYGRVEAAHTCYLFARTFVNHNGPDDPEAAFVLLGADHKAPSPALGSDLDTIMLTEVYEYAQSLHPTPGFSPIIPHLQAYKLIHAYGLAEHGLRSEAQSYCESIYQAIKSTTKASPYYHLAFTTAVDDLNRCLSQAPQTSGSSGLFSKLSSDKVSGSMWKRFNTFVAGDDDDKASTGSGPGEDAAGPFGKVTGNSPAISRAASSVDLYGAMASGAGMNGSAMYPSQMSPNGIYTSPQQVTAQPTLDRTVSGRYAPQPAGTLTAQSQTQRSVSSTRPYEPQRTASAYAPSNAGTRAPSKGYSPYAPQSQESRQTSYASYTPATAKPEAPVRSSSDYNIPYAAGQAIPPPIRPPSAGLHPPALGSPYKPQPSPLSAESSPPSQNGYIPSITHSPEPATEPQEEQDGGYNPPAASYEPPSSSFSPPTASYEPPAASFPDPEDNQAEEPSSSYDPPSASYEPPTSSYQPYEPDFNNEPEEDDDAPQPKKKGIMDLSDDEDFPRAPPPSGPSASTDDAGSKAAQRAAADRAADEAFRKAAEADAERDKAGKDGGGGAAGKKGWFGGWFGGKKEEDLQPKAVRAKLGEENSFYFDKDLGKWVNKKGGAEETKAAPTPPPPMRAGPPSRVASGAPTPGVGPGGPVAPPSGPPSRVASGVGLAGMGGRPPTAAGTPPPPGVAPPVGLPGRVGTPGGLEPPSRPGTGLSNASSIDDLIGAPGAKKGTVKGKKRGGRYVDVMAK</sequence>
<feature type="domain" description="Sec16 central conserved" evidence="13">
    <location>
        <begin position="926"/>
        <end position="1046"/>
    </location>
</feature>
<feature type="compositionally biased region" description="Low complexity" evidence="11">
    <location>
        <begin position="1848"/>
        <end position="1860"/>
    </location>
</feature>
<feature type="compositionally biased region" description="Gly residues" evidence="11">
    <location>
        <begin position="1777"/>
        <end position="1794"/>
    </location>
</feature>
<evidence type="ECO:0000259" key="13">
    <source>
        <dbReference type="Pfam" id="PF12932"/>
    </source>
</evidence>
<feature type="region of interest" description="Disordered" evidence="11">
    <location>
        <begin position="1"/>
        <end position="69"/>
    </location>
</feature>
<evidence type="ECO:0000259" key="12">
    <source>
        <dbReference type="Pfam" id="PF12931"/>
    </source>
</evidence>
<feature type="compositionally biased region" description="Polar residues" evidence="11">
    <location>
        <begin position="373"/>
        <end position="386"/>
    </location>
</feature>
<dbReference type="GO" id="GO:0015031">
    <property type="term" value="P:protein transport"/>
    <property type="evidence" value="ECO:0007669"/>
    <property type="project" value="UniProtKB-KW"/>
</dbReference>
<feature type="compositionally biased region" description="Low complexity" evidence="11">
    <location>
        <begin position="1494"/>
        <end position="1505"/>
    </location>
</feature>
<comment type="subcellular location">
    <subcellularLocation>
        <location evidence="1">Endoplasmic reticulum membrane</location>
        <topology evidence="1">Peripheral membrane protein</topology>
        <orientation evidence="1">Cytoplasmic side</orientation>
    </subcellularLocation>
</comment>
<keyword evidence="8 10" id="KW-0472">Membrane</keyword>
<comment type="similarity">
    <text evidence="2 10">Belongs to the SEC16 family.</text>
</comment>
<dbReference type="PANTHER" id="PTHR13402:SF6">
    <property type="entry name" value="SECRETORY 16, ISOFORM I"/>
    <property type="match status" value="1"/>
</dbReference>
<feature type="compositionally biased region" description="Low complexity" evidence="11">
    <location>
        <begin position="881"/>
        <end position="893"/>
    </location>
</feature>
<feature type="compositionally biased region" description="Acidic residues" evidence="11">
    <location>
        <begin position="302"/>
        <end position="312"/>
    </location>
</feature>
<evidence type="ECO:0000256" key="10">
    <source>
        <dbReference type="RuleBase" id="RU364101"/>
    </source>
</evidence>
<evidence type="ECO:0000256" key="3">
    <source>
        <dbReference type="ARBA" id="ARBA00022448"/>
    </source>
</evidence>
<name>A0A2P7ZAI0_9PEZI</name>
<evidence type="ECO:0000256" key="4">
    <source>
        <dbReference type="ARBA" id="ARBA00022824"/>
    </source>
</evidence>
<accession>A0A2P7ZAI0</accession>
<evidence type="ECO:0000256" key="2">
    <source>
        <dbReference type="ARBA" id="ARBA00005927"/>
    </source>
</evidence>
<feature type="compositionally biased region" description="Low complexity" evidence="11">
    <location>
        <begin position="1736"/>
        <end position="1751"/>
    </location>
</feature>
<dbReference type="GO" id="GO:0070973">
    <property type="term" value="P:protein localization to endoplasmic reticulum exit site"/>
    <property type="evidence" value="ECO:0007669"/>
    <property type="project" value="TreeGrafter"/>
</dbReference>
<feature type="compositionally biased region" description="Polar residues" evidence="11">
    <location>
        <begin position="1611"/>
        <end position="1620"/>
    </location>
</feature>
<dbReference type="CDD" id="cd09233">
    <property type="entry name" value="ACE1-Sec16-like"/>
    <property type="match status" value="1"/>
</dbReference>
<evidence type="ECO:0000256" key="1">
    <source>
        <dbReference type="ARBA" id="ARBA00004397"/>
    </source>
</evidence>
<proteinExistence type="inferred from homology"/>
<evidence type="ECO:0000256" key="11">
    <source>
        <dbReference type="SAM" id="MobiDB-lite"/>
    </source>
</evidence>
<feature type="region of interest" description="Disordered" evidence="11">
    <location>
        <begin position="451"/>
        <end position="897"/>
    </location>
</feature>
<feature type="region of interest" description="Disordered" evidence="11">
    <location>
        <begin position="1572"/>
        <end position="1797"/>
    </location>
</feature>
<protein>
    <recommendedName>
        <fullName evidence="10">Protein transport protein sec16</fullName>
    </recommendedName>
</protein>
<feature type="compositionally biased region" description="Low complexity" evidence="11">
    <location>
        <begin position="1601"/>
        <end position="1610"/>
    </location>
</feature>
<feature type="compositionally biased region" description="Polar residues" evidence="11">
    <location>
        <begin position="1534"/>
        <end position="1550"/>
    </location>
</feature>
<evidence type="ECO:0000256" key="7">
    <source>
        <dbReference type="ARBA" id="ARBA00023006"/>
    </source>
</evidence>
<comment type="caution">
    <text evidence="14">The sequence shown here is derived from an EMBL/GenBank/DDBJ whole genome shotgun (WGS) entry which is preliminary data.</text>
</comment>
<feature type="compositionally biased region" description="Low complexity" evidence="11">
    <location>
        <begin position="1673"/>
        <end position="1699"/>
    </location>
</feature>
<dbReference type="GO" id="GO:0012507">
    <property type="term" value="C:ER to Golgi transport vesicle membrane"/>
    <property type="evidence" value="ECO:0007669"/>
    <property type="project" value="TreeGrafter"/>
</dbReference>
<keyword evidence="7 10" id="KW-0072">Autophagy</keyword>
<feature type="compositionally biased region" description="Polar residues" evidence="11">
    <location>
        <begin position="805"/>
        <end position="816"/>
    </location>
</feature>
<dbReference type="Pfam" id="PF12931">
    <property type="entry name" value="TPR_Sec16"/>
    <property type="match status" value="1"/>
</dbReference>
<feature type="domain" description="Sec16 Sec23-binding" evidence="12">
    <location>
        <begin position="1098"/>
        <end position="1399"/>
    </location>
</feature>
<keyword evidence="6 10" id="KW-0653">Protein transport</keyword>
<feature type="region of interest" description="Disordered" evidence="11">
    <location>
        <begin position="298"/>
        <end position="335"/>
    </location>
</feature>
<keyword evidence="15" id="KW-1185">Reference proteome</keyword>
<dbReference type="STRING" id="40998.A0A2P7ZAI0"/>
<feature type="compositionally biased region" description="Polar residues" evidence="11">
    <location>
        <begin position="706"/>
        <end position="722"/>
    </location>
</feature>
<feature type="region of interest" description="Disordered" evidence="11">
    <location>
        <begin position="373"/>
        <end position="394"/>
    </location>
</feature>
<keyword evidence="3 10" id="KW-0813">Transport</keyword>
<comment type="function">
    <text evidence="9 10">Involved in the initiation of assembly of the COPII coat required for the formation of transport vesicles from the endoplasmic reticulum (ER) and the selection of cargo molecules. Also involved in autophagy.</text>
</comment>
<feature type="compositionally biased region" description="Low complexity" evidence="11">
    <location>
        <begin position="690"/>
        <end position="705"/>
    </location>
</feature>
<organism evidence="14 15">
    <name type="scientific">Elsinoe australis</name>
    <dbReference type="NCBI Taxonomy" id="40998"/>
    <lineage>
        <taxon>Eukaryota</taxon>
        <taxon>Fungi</taxon>
        <taxon>Dikarya</taxon>
        <taxon>Ascomycota</taxon>
        <taxon>Pezizomycotina</taxon>
        <taxon>Dothideomycetes</taxon>
        <taxon>Dothideomycetidae</taxon>
        <taxon>Myriangiales</taxon>
        <taxon>Elsinoaceae</taxon>
        <taxon>Elsinoe</taxon>
    </lineage>
</organism>
<feature type="compositionally biased region" description="Acidic residues" evidence="11">
    <location>
        <begin position="1700"/>
        <end position="1710"/>
    </location>
</feature>
<keyword evidence="5 10" id="KW-0931">ER-Golgi transport</keyword>
<dbReference type="GO" id="GO:0070971">
    <property type="term" value="C:endoplasmic reticulum exit site"/>
    <property type="evidence" value="ECO:0007669"/>
    <property type="project" value="TreeGrafter"/>
</dbReference>
<dbReference type="GO" id="GO:0007030">
    <property type="term" value="P:Golgi organization"/>
    <property type="evidence" value="ECO:0007669"/>
    <property type="project" value="TreeGrafter"/>
</dbReference>
<dbReference type="OrthoDB" id="8918678at2759"/>
<feature type="compositionally biased region" description="Basic and acidic residues" evidence="11">
    <location>
        <begin position="1752"/>
        <end position="1776"/>
    </location>
</feature>
<reference evidence="14 15" key="1">
    <citation type="submission" date="2017-05" db="EMBL/GenBank/DDBJ databases">
        <title>Draft genome sequence of Elsinoe australis.</title>
        <authorList>
            <person name="Cheng Q."/>
        </authorList>
    </citation>
    <scope>NUCLEOTIDE SEQUENCE [LARGE SCALE GENOMIC DNA]</scope>
    <source>
        <strain evidence="14 15">NL1</strain>
    </source>
</reference>
<evidence type="ECO:0000313" key="14">
    <source>
        <dbReference type="EMBL" id="PSK45222.1"/>
    </source>
</evidence>
<feature type="compositionally biased region" description="Pro residues" evidence="11">
    <location>
        <begin position="1897"/>
        <end position="1908"/>
    </location>
</feature>
<evidence type="ECO:0000256" key="5">
    <source>
        <dbReference type="ARBA" id="ARBA00022892"/>
    </source>
</evidence>
<feature type="compositionally biased region" description="Polar residues" evidence="11">
    <location>
        <begin position="773"/>
        <end position="784"/>
    </location>
</feature>
<feature type="region of interest" description="Disordered" evidence="11">
    <location>
        <begin position="1828"/>
        <end position="1964"/>
    </location>
</feature>